<evidence type="ECO:0000256" key="4">
    <source>
        <dbReference type="ARBA" id="ARBA00011690"/>
    </source>
</evidence>
<dbReference type="Gene3D" id="3.90.1150.10">
    <property type="entry name" value="Aspartate Aminotransferase, domain 1"/>
    <property type="match status" value="2"/>
</dbReference>
<dbReference type="InterPro" id="IPR049316">
    <property type="entry name" value="GDC-P_C"/>
</dbReference>
<keyword evidence="6 8" id="KW-0560">Oxidoreductase</keyword>
<dbReference type="AlphaFoldDB" id="A0A4Z0C4K9"/>
<dbReference type="GO" id="GO:0005960">
    <property type="term" value="C:glycine cleavage complex"/>
    <property type="evidence" value="ECO:0007669"/>
    <property type="project" value="TreeGrafter"/>
</dbReference>
<dbReference type="InterPro" id="IPR003437">
    <property type="entry name" value="GcvP"/>
</dbReference>
<comment type="function">
    <text evidence="2 8">The glycine cleavage system catalyzes the degradation of glycine. The P protein binds the alpha-amino group of glycine through its pyridoxal phosphate cofactor; CO(2) is released and the remaining methylamine moiety is then transferred to the lipoamide cofactor of the H protein.</text>
</comment>
<dbReference type="FunFam" id="3.40.640.10:FF:000005">
    <property type="entry name" value="Glycine dehydrogenase (decarboxylating), mitochondrial"/>
    <property type="match status" value="1"/>
</dbReference>
<feature type="domain" description="Glycine cleavage system P-protein N-terminal" evidence="10">
    <location>
        <begin position="21"/>
        <end position="450"/>
    </location>
</feature>
<name>A0A4Z0C4K9_9BURK</name>
<comment type="cofactor">
    <cofactor evidence="1 8 9">
        <name>pyridoxal 5'-phosphate</name>
        <dbReference type="ChEBI" id="CHEBI:597326"/>
    </cofactor>
</comment>
<dbReference type="Pfam" id="PF21478">
    <property type="entry name" value="GcvP2_C"/>
    <property type="match status" value="1"/>
</dbReference>
<dbReference type="RefSeq" id="WP_135261928.1">
    <property type="nucleotide sequence ID" value="NZ_SMLM01000001.1"/>
</dbReference>
<protein>
    <recommendedName>
        <fullName evidence="8">Glycine dehydrogenase (decarboxylating)</fullName>
        <ecNumber evidence="8">1.4.4.2</ecNumber>
    </recommendedName>
    <alternativeName>
        <fullName evidence="8">Glycine cleavage system P-protein</fullName>
    </alternativeName>
    <alternativeName>
        <fullName evidence="8">Glycine decarboxylase</fullName>
    </alternativeName>
    <alternativeName>
        <fullName evidence="8">Glycine dehydrogenase (aminomethyl-transferring)</fullName>
    </alternativeName>
</protein>
<accession>A0A4Z0C4K9</accession>
<dbReference type="EMBL" id="SMLM01000001">
    <property type="protein sequence ID" value="TFZ05844.1"/>
    <property type="molecule type" value="Genomic_DNA"/>
</dbReference>
<evidence type="ECO:0000256" key="7">
    <source>
        <dbReference type="ARBA" id="ARBA00049026"/>
    </source>
</evidence>
<dbReference type="FunFam" id="3.90.1150.10:FF:000007">
    <property type="entry name" value="Glycine dehydrogenase (decarboxylating), mitochondrial"/>
    <property type="match status" value="1"/>
</dbReference>
<comment type="caution">
    <text evidence="12">The sequence shown here is derived from an EMBL/GenBank/DDBJ whole genome shotgun (WGS) entry which is preliminary data.</text>
</comment>
<dbReference type="PANTHER" id="PTHR11773:SF1">
    <property type="entry name" value="GLYCINE DEHYDROGENASE (DECARBOXYLATING), MITOCHONDRIAL"/>
    <property type="match status" value="1"/>
</dbReference>
<dbReference type="InterPro" id="IPR020581">
    <property type="entry name" value="GDC_P"/>
</dbReference>
<evidence type="ECO:0000259" key="10">
    <source>
        <dbReference type="Pfam" id="PF02347"/>
    </source>
</evidence>
<dbReference type="InterPro" id="IPR049315">
    <property type="entry name" value="GDC-P_N"/>
</dbReference>
<dbReference type="CDD" id="cd00613">
    <property type="entry name" value="GDC-P"/>
    <property type="match status" value="2"/>
</dbReference>
<proteinExistence type="inferred from homology"/>
<evidence type="ECO:0000256" key="9">
    <source>
        <dbReference type="PIRSR" id="PIRSR603437-50"/>
    </source>
</evidence>
<evidence type="ECO:0000313" key="13">
    <source>
        <dbReference type="Proteomes" id="UP000298180"/>
    </source>
</evidence>
<dbReference type="PANTHER" id="PTHR11773">
    <property type="entry name" value="GLYCINE DEHYDROGENASE, DECARBOXYLATING"/>
    <property type="match status" value="1"/>
</dbReference>
<feature type="domain" description="Glycine cleavage system P-protein N-terminal" evidence="10">
    <location>
        <begin position="630"/>
        <end position="746"/>
    </location>
</feature>
<feature type="domain" description="Glycine dehydrogenase C-terminal" evidence="11">
    <location>
        <begin position="788"/>
        <end position="909"/>
    </location>
</feature>
<dbReference type="InterPro" id="IPR015422">
    <property type="entry name" value="PyrdxlP-dep_Trfase_small"/>
</dbReference>
<sequence length="967" mass="105398">MLMQSARPLGELENPAEFIPRHIGIDEQDEKHMLSVIGEASRRSLIESIVPRSIARATEMKLPAPLTEAQALLELRGIANRNKVLKSFIGQGYYGTLTPPVILRNVLENPAWYTAYTPYQAEISQGRMEALVNFQTMVCDLTAMPIANASMLDEATSAAEAMTLAKRSVKSKSNVFIVAGDCHPQTIEVVQTRAKPLGIEVKLANSAQEWDELLAGDYFAVLEQYPSTSGRIGDLKADAERVHSRQAAFIVAADLLALALLVPPGEFGADIVVGTTQRFGMPMGAGGPHAAYLACRDEYKRSMPGRLVGVSVDSHGNPAYRLALQTREQHIRREKATSNICTAQVLPAVVASMYAVYHGPQGLRRIAQRVAAYTAILARGMEQIGFAPRNADRAFDTLSFHAKDKHHARAIAARAVALGANVRVAWDEYICISLDETTTRAEIELLWKIFAGDDLRKLPSVSDFEKGVEPLIPTGLRRTSEFLAHPVFNTHHSETGMLRYIRSLSDKDLALDRTMIPLGSCTMKLNATSEMIPVTWPEFAHIHPFAPREQLQGYAELDRELREWLCQATGYAGISLQPNAGSQGEYAGLLAIKAWHESRGQGHRNVCLIPSSAHGTNPASAQMVGMQVVVTACDVNGNVDMADLKAKCEQHSKELACIMITYPSTHGVFEMQVKELCEMVHAHGGRVYVDGANMNALVGVAAPGEFGGDVSHLNLHKTFCIPHGGGGPGVGPVCVVEDLVPFLPGHEAGGLEGRPVGAVSAAPLGNAAVLPISWMYCRMMGAEGLRQATEVAILSANYISVRLKDHYPTLYASANGHVAHECILDLRPLKDSSGVTAEDVAKRLIDYGFHAPTLSFPVAGTLMVEPTESETLDELDRFIGAMVAIREEIRRIERGEWPQDDNPLKNAPHTAASLLKGEWTHAYPREAGAAVLDERRHAKYWPPVGRVDNVYGDRNLFCACVPMSAYE</sequence>
<dbReference type="OrthoDB" id="9801272at2"/>
<keyword evidence="13" id="KW-1185">Reference proteome</keyword>
<dbReference type="GO" id="GO:0005829">
    <property type="term" value="C:cytosol"/>
    <property type="evidence" value="ECO:0007669"/>
    <property type="project" value="TreeGrafter"/>
</dbReference>
<dbReference type="EC" id="1.4.4.2" evidence="8"/>
<dbReference type="Gene3D" id="3.40.640.10">
    <property type="entry name" value="Type I PLP-dependent aspartate aminotransferase-like (Major domain)"/>
    <property type="match status" value="2"/>
</dbReference>
<dbReference type="Proteomes" id="UP000298180">
    <property type="component" value="Unassembled WGS sequence"/>
</dbReference>
<evidence type="ECO:0000256" key="6">
    <source>
        <dbReference type="ARBA" id="ARBA00023002"/>
    </source>
</evidence>
<dbReference type="NCBIfam" id="NF003346">
    <property type="entry name" value="PRK04366.1"/>
    <property type="match status" value="1"/>
</dbReference>
<evidence type="ECO:0000259" key="11">
    <source>
        <dbReference type="Pfam" id="PF21478"/>
    </source>
</evidence>
<gene>
    <name evidence="8 12" type="primary">gcvP</name>
    <name evidence="12" type="ORF">EZ313_04095</name>
</gene>
<evidence type="ECO:0000256" key="1">
    <source>
        <dbReference type="ARBA" id="ARBA00001933"/>
    </source>
</evidence>
<keyword evidence="5 8" id="KW-0663">Pyridoxal phosphate</keyword>
<evidence type="ECO:0000256" key="8">
    <source>
        <dbReference type="HAMAP-Rule" id="MF_00711"/>
    </source>
</evidence>
<comment type="subunit">
    <text evidence="4 8">The glycine cleavage system is composed of four proteins: P, T, L and H.</text>
</comment>
<dbReference type="Pfam" id="PF02347">
    <property type="entry name" value="GDC-P"/>
    <property type="match status" value="2"/>
</dbReference>
<dbReference type="HAMAP" id="MF_00711">
    <property type="entry name" value="GcvP"/>
    <property type="match status" value="1"/>
</dbReference>
<feature type="modified residue" description="N6-(pyridoxal phosphate)lysine" evidence="8 9">
    <location>
        <position position="717"/>
    </location>
</feature>
<comment type="catalytic activity">
    <reaction evidence="7 8">
        <text>N(6)-[(R)-lipoyl]-L-lysyl-[glycine-cleavage complex H protein] + glycine + H(+) = N(6)-[(R)-S(8)-aminomethyldihydrolipoyl]-L-lysyl-[glycine-cleavage complex H protein] + CO2</text>
        <dbReference type="Rhea" id="RHEA:24304"/>
        <dbReference type="Rhea" id="RHEA-COMP:10494"/>
        <dbReference type="Rhea" id="RHEA-COMP:10495"/>
        <dbReference type="ChEBI" id="CHEBI:15378"/>
        <dbReference type="ChEBI" id="CHEBI:16526"/>
        <dbReference type="ChEBI" id="CHEBI:57305"/>
        <dbReference type="ChEBI" id="CHEBI:83099"/>
        <dbReference type="ChEBI" id="CHEBI:83143"/>
        <dbReference type="EC" id="1.4.4.2"/>
    </reaction>
</comment>
<dbReference type="GO" id="GO:0004375">
    <property type="term" value="F:glycine dehydrogenase (decarboxylating) activity"/>
    <property type="evidence" value="ECO:0007669"/>
    <property type="project" value="UniProtKB-EC"/>
</dbReference>
<dbReference type="GO" id="GO:0030170">
    <property type="term" value="F:pyridoxal phosphate binding"/>
    <property type="evidence" value="ECO:0007669"/>
    <property type="project" value="TreeGrafter"/>
</dbReference>
<evidence type="ECO:0000256" key="3">
    <source>
        <dbReference type="ARBA" id="ARBA00010756"/>
    </source>
</evidence>
<dbReference type="FunFam" id="3.40.640.10:FF:000007">
    <property type="entry name" value="glycine dehydrogenase (Decarboxylating), mitochondrial"/>
    <property type="match status" value="1"/>
</dbReference>
<evidence type="ECO:0000256" key="2">
    <source>
        <dbReference type="ARBA" id="ARBA00003788"/>
    </source>
</evidence>
<comment type="similarity">
    <text evidence="3 8">Belongs to the GcvP family.</text>
</comment>
<evidence type="ECO:0000256" key="5">
    <source>
        <dbReference type="ARBA" id="ARBA00022898"/>
    </source>
</evidence>
<reference evidence="12 13" key="1">
    <citation type="submission" date="2019-03" db="EMBL/GenBank/DDBJ databases">
        <title>Ramlibacter henchirensis DSM 14656, whole genome shotgun sequence.</title>
        <authorList>
            <person name="Zhang X."/>
            <person name="Feng G."/>
            <person name="Zhu H."/>
        </authorList>
    </citation>
    <scope>NUCLEOTIDE SEQUENCE [LARGE SCALE GENOMIC DNA]</scope>
    <source>
        <strain evidence="12 13">DSM 14656</strain>
    </source>
</reference>
<dbReference type="NCBIfam" id="TIGR00461">
    <property type="entry name" value="gcvP"/>
    <property type="match status" value="1"/>
</dbReference>
<organism evidence="12 13">
    <name type="scientific">Ramlibacter henchirensis</name>
    <dbReference type="NCBI Taxonomy" id="204072"/>
    <lineage>
        <taxon>Bacteria</taxon>
        <taxon>Pseudomonadati</taxon>
        <taxon>Pseudomonadota</taxon>
        <taxon>Betaproteobacteria</taxon>
        <taxon>Burkholderiales</taxon>
        <taxon>Comamonadaceae</taxon>
        <taxon>Ramlibacter</taxon>
    </lineage>
</organism>
<dbReference type="SUPFAM" id="SSF53383">
    <property type="entry name" value="PLP-dependent transferases"/>
    <property type="match status" value="2"/>
</dbReference>
<dbReference type="InterPro" id="IPR015421">
    <property type="entry name" value="PyrdxlP-dep_Trfase_major"/>
</dbReference>
<evidence type="ECO:0000313" key="12">
    <source>
        <dbReference type="EMBL" id="TFZ05844.1"/>
    </source>
</evidence>
<dbReference type="GO" id="GO:0019464">
    <property type="term" value="P:glycine decarboxylation via glycine cleavage system"/>
    <property type="evidence" value="ECO:0007669"/>
    <property type="project" value="UniProtKB-UniRule"/>
</dbReference>
<dbReference type="InterPro" id="IPR015424">
    <property type="entry name" value="PyrdxlP-dep_Trfase"/>
</dbReference>
<dbReference type="NCBIfam" id="NF001696">
    <property type="entry name" value="PRK00451.1"/>
    <property type="match status" value="1"/>
</dbReference>
<dbReference type="GO" id="GO:0016594">
    <property type="term" value="F:glycine binding"/>
    <property type="evidence" value="ECO:0007669"/>
    <property type="project" value="TreeGrafter"/>
</dbReference>